<organism evidence="2">
    <name type="scientific">Cucumis melo</name>
    <name type="common">Muskmelon</name>
    <dbReference type="NCBI Taxonomy" id="3656"/>
    <lineage>
        <taxon>Eukaryota</taxon>
        <taxon>Viridiplantae</taxon>
        <taxon>Streptophyta</taxon>
        <taxon>Embryophyta</taxon>
        <taxon>Tracheophyta</taxon>
        <taxon>Spermatophyta</taxon>
        <taxon>Magnoliopsida</taxon>
        <taxon>eudicotyledons</taxon>
        <taxon>Gunneridae</taxon>
        <taxon>Pentapetalae</taxon>
        <taxon>rosids</taxon>
        <taxon>fabids</taxon>
        <taxon>Cucurbitales</taxon>
        <taxon>Cucurbitaceae</taxon>
        <taxon>Benincaseae</taxon>
        <taxon>Cucumis</taxon>
    </lineage>
</organism>
<keyword evidence="1" id="KW-1133">Transmembrane helix</keyword>
<protein>
    <submittedName>
        <fullName evidence="2">Uncharacterized protein</fullName>
    </submittedName>
</protein>
<proteinExistence type="predicted"/>
<reference evidence="2" key="1">
    <citation type="submission" date="2023-03" db="UniProtKB">
        <authorList>
            <consortium name="EnsemblPlants"/>
        </authorList>
    </citation>
    <scope>IDENTIFICATION</scope>
</reference>
<accession>A0A9I9DCY8</accession>
<sequence length="209" mass="23307">MKNGDNDERRTGMATIITSCVKRDMGVAISLLFSLSLNSLGLLLFSSANYIKKLCELQNLKWVFIGKFRRPMKMSRDTPIPGVISKSSKIDSTSNKVLLMMSGIGLVSPDISCMASGGVEQLFYCILLADVVNIDIENDHTFSDTFPRDVWEMQELNIHLSSPDVLNHDVGITRLDRHIFVGVEDGPLFNDAFADAYFYIGRAPISYND</sequence>
<keyword evidence="1" id="KW-0812">Transmembrane</keyword>
<dbReference type="AlphaFoldDB" id="A0A9I9DCY8"/>
<keyword evidence="1" id="KW-0472">Membrane</keyword>
<name>A0A9I9DCY8_CUCME</name>
<feature type="transmembrane region" description="Helical" evidence="1">
    <location>
        <begin position="27"/>
        <end position="51"/>
    </location>
</feature>
<dbReference type="EnsemblPlants" id="MELO3C016643.2.1">
    <property type="protein sequence ID" value="MELO3C016643.2.1"/>
    <property type="gene ID" value="MELO3C016643.2"/>
</dbReference>
<evidence type="ECO:0000256" key="1">
    <source>
        <dbReference type="SAM" id="Phobius"/>
    </source>
</evidence>
<dbReference type="Gramene" id="MELO3C016643.2.1">
    <property type="protein sequence ID" value="MELO3C016643.2.1"/>
    <property type="gene ID" value="MELO3C016643.2"/>
</dbReference>
<evidence type="ECO:0000313" key="2">
    <source>
        <dbReference type="EnsemblPlants" id="MELO3C016643.2.1"/>
    </source>
</evidence>